<name>A0A834TYZ8_9FABA</name>
<dbReference type="AlphaFoldDB" id="A0A834TYZ8"/>
<evidence type="ECO:0000313" key="3">
    <source>
        <dbReference type="Proteomes" id="UP000634136"/>
    </source>
</evidence>
<feature type="region of interest" description="Disordered" evidence="1">
    <location>
        <begin position="1"/>
        <end position="22"/>
    </location>
</feature>
<protein>
    <submittedName>
        <fullName evidence="2">Uncharacterized protein</fullName>
    </submittedName>
</protein>
<organism evidence="2 3">
    <name type="scientific">Senna tora</name>
    <dbReference type="NCBI Taxonomy" id="362788"/>
    <lineage>
        <taxon>Eukaryota</taxon>
        <taxon>Viridiplantae</taxon>
        <taxon>Streptophyta</taxon>
        <taxon>Embryophyta</taxon>
        <taxon>Tracheophyta</taxon>
        <taxon>Spermatophyta</taxon>
        <taxon>Magnoliopsida</taxon>
        <taxon>eudicotyledons</taxon>
        <taxon>Gunneridae</taxon>
        <taxon>Pentapetalae</taxon>
        <taxon>rosids</taxon>
        <taxon>fabids</taxon>
        <taxon>Fabales</taxon>
        <taxon>Fabaceae</taxon>
        <taxon>Caesalpinioideae</taxon>
        <taxon>Cassia clade</taxon>
        <taxon>Senna</taxon>
    </lineage>
</organism>
<proteinExistence type="predicted"/>
<dbReference type="Proteomes" id="UP000634136">
    <property type="component" value="Unassembled WGS sequence"/>
</dbReference>
<comment type="caution">
    <text evidence="2">The sequence shown here is derived from an EMBL/GenBank/DDBJ whole genome shotgun (WGS) entry which is preliminary data.</text>
</comment>
<evidence type="ECO:0000256" key="1">
    <source>
        <dbReference type="SAM" id="MobiDB-lite"/>
    </source>
</evidence>
<gene>
    <name evidence="2" type="ORF">G2W53_017708</name>
</gene>
<accession>A0A834TYZ8</accession>
<evidence type="ECO:0000313" key="2">
    <source>
        <dbReference type="EMBL" id="KAF7826544.1"/>
    </source>
</evidence>
<keyword evidence="3" id="KW-1185">Reference proteome</keyword>
<sequence length="79" mass="9224">MKIPKFENQNNRRPLIPKSAENYDLPCEPQLKATVDHRHLSLSTTITYHHRPLIIVEPHFINIVEPHFNRTVDLLSSNS</sequence>
<reference evidence="2" key="1">
    <citation type="submission" date="2020-09" db="EMBL/GenBank/DDBJ databases">
        <title>Genome-Enabled Discovery of Anthraquinone Biosynthesis in Senna tora.</title>
        <authorList>
            <person name="Kang S.-H."/>
            <person name="Pandey R.P."/>
            <person name="Lee C.-M."/>
            <person name="Sim J.-S."/>
            <person name="Jeong J.-T."/>
            <person name="Choi B.-S."/>
            <person name="Jung M."/>
            <person name="Ginzburg D."/>
            <person name="Zhao K."/>
            <person name="Won S.Y."/>
            <person name="Oh T.-J."/>
            <person name="Yu Y."/>
            <person name="Kim N.-H."/>
            <person name="Lee O.R."/>
            <person name="Lee T.-H."/>
            <person name="Bashyal P."/>
            <person name="Kim T.-S."/>
            <person name="Lee W.-H."/>
            <person name="Kawkins C."/>
            <person name="Kim C.-K."/>
            <person name="Kim J.S."/>
            <person name="Ahn B.O."/>
            <person name="Rhee S.Y."/>
            <person name="Sohng J.K."/>
        </authorList>
    </citation>
    <scope>NUCLEOTIDE SEQUENCE</scope>
    <source>
        <tissue evidence="2">Leaf</tissue>
    </source>
</reference>
<dbReference type="EMBL" id="JAAIUW010000006">
    <property type="protein sequence ID" value="KAF7826544.1"/>
    <property type="molecule type" value="Genomic_DNA"/>
</dbReference>